<keyword evidence="4" id="KW-1185">Reference proteome</keyword>
<dbReference type="InterPro" id="IPR036264">
    <property type="entry name" value="Bact_exopeptidase_dim_dom"/>
</dbReference>
<organism evidence="3 4">
    <name type="scientific">Shinella lacus</name>
    <dbReference type="NCBI Taxonomy" id="2654216"/>
    <lineage>
        <taxon>Bacteria</taxon>
        <taxon>Pseudomonadati</taxon>
        <taxon>Pseudomonadota</taxon>
        <taxon>Alphaproteobacteria</taxon>
        <taxon>Hyphomicrobiales</taxon>
        <taxon>Rhizobiaceae</taxon>
        <taxon>Shinella</taxon>
    </lineage>
</organism>
<dbReference type="NCBIfam" id="TIGR01891">
    <property type="entry name" value="amidohydrolases"/>
    <property type="match status" value="1"/>
</dbReference>
<dbReference type="Gene3D" id="3.30.70.360">
    <property type="match status" value="1"/>
</dbReference>
<evidence type="ECO:0000313" key="3">
    <source>
        <dbReference type="EMBL" id="MCQ4632547.1"/>
    </source>
</evidence>
<evidence type="ECO:0000256" key="1">
    <source>
        <dbReference type="ARBA" id="ARBA00022801"/>
    </source>
</evidence>
<dbReference type="Pfam" id="PF01546">
    <property type="entry name" value="Peptidase_M20"/>
    <property type="match status" value="1"/>
</dbReference>
<feature type="domain" description="Peptidase M20 dimerisation" evidence="2">
    <location>
        <begin position="185"/>
        <end position="281"/>
    </location>
</feature>
<dbReference type="InterPro" id="IPR017439">
    <property type="entry name" value="Amidohydrolase"/>
</dbReference>
<dbReference type="PANTHER" id="PTHR11014">
    <property type="entry name" value="PEPTIDASE M20 FAMILY MEMBER"/>
    <property type="match status" value="1"/>
</dbReference>
<accession>A0ABT1RBP7</accession>
<dbReference type="Pfam" id="PF07687">
    <property type="entry name" value="M20_dimer"/>
    <property type="match status" value="1"/>
</dbReference>
<evidence type="ECO:0000313" key="4">
    <source>
        <dbReference type="Proteomes" id="UP000996601"/>
    </source>
</evidence>
<dbReference type="PIRSF" id="PIRSF005962">
    <property type="entry name" value="Pept_M20D_amidohydro"/>
    <property type="match status" value="1"/>
</dbReference>
<dbReference type="InterPro" id="IPR011650">
    <property type="entry name" value="Peptidase_M20_dimer"/>
</dbReference>
<dbReference type="Gene3D" id="3.40.630.10">
    <property type="entry name" value="Zn peptidases"/>
    <property type="match status" value="1"/>
</dbReference>
<reference evidence="3" key="1">
    <citation type="submission" date="2021-07" db="EMBL/GenBank/DDBJ databases">
        <title>Shinella sp. nov., a novel member of the genus Shinella from water.</title>
        <authorList>
            <person name="Deng Y."/>
        </authorList>
    </citation>
    <scope>NUCLEOTIDE SEQUENCE</scope>
    <source>
        <strain evidence="3">CPCC 100929</strain>
    </source>
</reference>
<dbReference type="Proteomes" id="UP000996601">
    <property type="component" value="Unassembled WGS sequence"/>
</dbReference>
<keyword evidence="1" id="KW-0378">Hydrolase</keyword>
<dbReference type="RefSeq" id="WP_256119180.1">
    <property type="nucleotide sequence ID" value="NZ_WHSB02000008.1"/>
</dbReference>
<gene>
    <name evidence="3" type="ORF">GB927_021060</name>
</gene>
<name>A0ABT1RBP7_9HYPH</name>
<sequence length="391" mass="41455">MPDATAAGFLATELPRLTALRQKLHAMPELSRQEVETSRLVAAELRALGLVPHENIGGYGVVAEIASRAEGPMVALRADMDALPIQEATGLAYASRHPGCMHACGHDGHTAALLGAAAYLATTRNFDGRVLLVFQPAEERYGGAQPMLDDGLLARFPFDSIFSFHNWPGLAEGAVSVADGPVMAGSNEFEVVFRADGAHGAMPHLSADPILAGGYFLTGLQQIVSRAVDPLQSAVVTVGSFHAGMAQNVIPKEARLRGTYRGFSLDMLAHIRTRLENAVRATADMSGVTAEFTLDGPDFPPVVNSSREAQIMRDVATTLGSQQLTSCPPSMAGDDFAIFLTERPGAYAWIGNGTDSAGLHQPEYNFNDAILTTAAELLARTAEASLQTRTA</sequence>
<dbReference type="PANTHER" id="PTHR11014:SF63">
    <property type="entry name" value="METALLOPEPTIDASE, PUTATIVE (AFU_ORTHOLOGUE AFUA_6G09600)-RELATED"/>
    <property type="match status" value="1"/>
</dbReference>
<evidence type="ECO:0000259" key="2">
    <source>
        <dbReference type="Pfam" id="PF07687"/>
    </source>
</evidence>
<protein>
    <submittedName>
        <fullName evidence="3">Amidohydrolase</fullName>
    </submittedName>
</protein>
<proteinExistence type="predicted"/>
<dbReference type="InterPro" id="IPR002933">
    <property type="entry name" value="Peptidase_M20"/>
</dbReference>
<dbReference type="SUPFAM" id="SSF55031">
    <property type="entry name" value="Bacterial exopeptidase dimerisation domain"/>
    <property type="match status" value="1"/>
</dbReference>
<dbReference type="EMBL" id="WHSB02000008">
    <property type="protein sequence ID" value="MCQ4632547.1"/>
    <property type="molecule type" value="Genomic_DNA"/>
</dbReference>
<dbReference type="SUPFAM" id="SSF53187">
    <property type="entry name" value="Zn-dependent exopeptidases"/>
    <property type="match status" value="1"/>
</dbReference>
<comment type="caution">
    <text evidence="3">The sequence shown here is derived from an EMBL/GenBank/DDBJ whole genome shotgun (WGS) entry which is preliminary data.</text>
</comment>